<dbReference type="EMBL" id="JPXF01000007">
    <property type="protein sequence ID" value="KGJ80086.1"/>
    <property type="molecule type" value="Genomic_DNA"/>
</dbReference>
<dbReference type="AlphaFoldDB" id="A0A099JPM5"/>
<gene>
    <name evidence="3" type="ORF">BJ997_002163</name>
    <name evidence="2" type="ORF">GY21_02980</name>
</gene>
<evidence type="ECO:0000259" key="1">
    <source>
        <dbReference type="Pfam" id="PF03992"/>
    </source>
</evidence>
<organism evidence="2 4">
    <name type="scientific">Cryobacterium roopkundense</name>
    <dbReference type="NCBI Taxonomy" id="1001240"/>
    <lineage>
        <taxon>Bacteria</taxon>
        <taxon>Bacillati</taxon>
        <taxon>Actinomycetota</taxon>
        <taxon>Actinomycetes</taxon>
        <taxon>Micrococcales</taxon>
        <taxon>Microbacteriaceae</taxon>
        <taxon>Cryobacterium</taxon>
    </lineage>
</organism>
<protein>
    <submittedName>
        <fullName evidence="3">Quinol monooxygenase YgiN</fullName>
    </submittedName>
</protein>
<keyword evidence="3" id="KW-0503">Monooxygenase</keyword>
<keyword evidence="4" id="KW-1185">Reference proteome</keyword>
<evidence type="ECO:0000313" key="3">
    <source>
        <dbReference type="EMBL" id="MBB5641615.1"/>
    </source>
</evidence>
<dbReference type="eggNOG" id="COG1359">
    <property type="taxonomic scope" value="Bacteria"/>
</dbReference>
<dbReference type="Pfam" id="PF03992">
    <property type="entry name" value="ABM"/>
    <property type="match status" value="1"/>
</dbReference>
<sequence>MSVVVIATLVPKPGRVQDALDAFAGASPLVHQEEGCELYALHTDQATLIMVERWSTPDDLAAHATGAAMAKLNRLMGDALTAPPEVTIVANVPLGDPLLGTIQ</sequence>
<dbReference type="Proteomes" id="UP000029864">
    <property type="component" value="Unassembled WGS sequence"/>
</dbReference>
<comment type="caution">
    <text evidence="2">The sequence shown here is derived from an EMBL/GenBank/DDBJ whole genome shotgun (WGS) entry which is preliminary data.</text>
</comment>
<dbReference type="SUPFAM" id="SSF54909">
    <property type="entry name" value="Dimeric alpha+beta barrel"/>
    <property type="match status" value="1"/>
</dbReference>
<dbReference type="GO" id="GO:0004497">
    <property type="term" value="F:monooxygenase activity"/>
    <property type="evidence" value="ECO:0007669"/>
    <property type="project" value="UniProtKB-KW"/>
</dbReference>
<dbReference type="InterPro" id="IPR007138">
    <property type="entry name" value="ABM_dom"/>
</dbReference>
<reference evidence="3 5" key="2">
    <citation type="submission" date="2020-08" db="EMBL/GenBank/DDBJ databases">
        <title>Sequencing the genomes of 1000 actinobacteria strains.</title>
        <authorList>
            <person name="Klenk H.-P."/>
        </authorList>
    </citation>
    <scope>NUCLEOTIDE SEQUENCE [LARGE SCALE GENOMIC DNA]</scope>
    <source>
        <strain evidence="3 5">DSM 21065</strain>
    </source>
</reference>
<evidence type="ECO:0000313" key="2">
    <source>
        <dbReference type="EMBL" id="KGJ80086.1"/>
    </source>
</evidence>
<dbReference type="Proteomes" id="UP000561726">
    <property type="component" value="Unassembled WGS sequence"/>
</dbReference>
<dbReference type="Gene3D" id="3.30.70.100">
    <property type="match status" value="1"/>
</dbReference>
<reference evidence="2 4" key="1">
    <citation type="submission" date="2014-08" db="EMBL/GenBank/DDBJ databases">
        <authorList>
            <person name="Sisinthy S."/>
        </authorList>
    </citation>
    <scope>NUCLEOTIDE SEQUENCE [LARGE SCALE GENOMIC DNA]</scope>
    <source>
        <strain evidence="2 4">RuG17</strain>
    </source>
</reference>
<dbReference type="InterPro" id="IPR011008">
    <property type="entry name" value="Dimeric_a/b-barrel"/>
</dbReference>
<dbReference type="RefSeq" id="WP_035835113.1">
    <property type="nucleotide sequence ID" value="NZ_JACHBQ010000001.1"/>
</dbReference>
<evidence type="ECO:0000313" key="5">
    <source>
        <dbReference type="Proteomes" id="UP000561726"/>
    </source>
</evidence>
<keyword evidence="3" id="KW-0560">Oxidoreductase</keyword>
<dbReference type="EMBL" id="JACHBQ010000001">
    <property type="protein sequence ID" value="MBB5641615.1"/>
    <property type="molecule type" value="Genomic_DNA"/>
</dbReference>
<dbReference type="OrthoDB" id="5241825at2"/>
<feature type="domain" description="ABM" evidence="1">
    <location>
        <begin position="3"/>
        <end position="71"/>
    </location>
</feature>
<name>A0A099JPM5_9MICO</name>
<accession>A0A099JPM5</accession>
<proteinExistence type="predicted"/>
<dbReference type="STRING" id="1001240.GY21_02980"/>
<evidence type="ECO:0000313" key="4">
    <source>
        <dbReference type="Proteomes" id="UP000029864"/>
    </source>
</evidence>